<protein>
    <recommendedName>
        <fullName evidence="5">LSU ribosomal protein L21p</fullName>
    </recommendedName>
</protein>
<name>A0A9N8J6F1_9FLAO</name>
<sequence>MNLPCILIPILVGIICGILGYLLGKLNSKEDDSLAASLQADLDACKANTKNLNTKIASLEADLAAAHAKASASVPKSFVAETPAVLFDSALAANVLGKKIKQDDLKIVEGIGPKIEALLNDSGIKTWKDLSETSTERLQSILDSGGENYSIHNPSTWAKQALFAYQGKWQELKEWQENLLGGKE</sequence>
<dbReference type="Gene3D" id="1.10.150.20">
    <property type="entry name" value="5' to 3' exonuclease, C-terminal subdomain"/>
    <property type="match status" value="1"/>
</dbReference>
<keyword evidence="2" id="KW-0812">Transmembrane</keyword>
<accession>A0A9N8J6F1</accession>
<evidence type="ECO:0000256" key="1">
    <source>
        <dbReference type="SAM" id="Coils"/>
    </source>
</evidence>
<feature type="coiled-coil region" evidence="1">
    <location>
        <begin position="35"/>
        <end position="69"/>
    </location>
</feature>
<organism evidence="3 4">
    <name type="scientific">Flavobacterium panici</name>
    <dbReference type="NCBI Taxonomy" id="2654843"/>
    <lineage>
        <taxon>Bacteria</taxon>
        <taxon>Pseudomonadati</taxon>
        <taxon>Bacteroidota</taxon>
        <taxon>Flavobacteriia</taxon>
        <taxon>Flavobacteriales</taxon>
        <taxon>Flavobacteriaceae</taxon>
        <taxon>Flavobacterium</taxon>
    </lineage>
</organism>
<dbReference type="EMBL" id="CAIJDE010000069">
    <property type="protein sequence ID" value="CAC9977033.1"/>
    <property type="molecule type" value="Genomic_DNA"/>
</dbReference>
<evidence type="ECO:0000313" key="4">
    <source>
        <dbReference type="Proteomes" id="UP000533639"/>
    </source>
</evidence>
<keyword evidence="2" id="KW-0472">Membrane</keyword>
<dbReference type="RefSeq" id="WP_180861853.1">
    <property type="nucleotide sequence ID" value="NZ_CAIJDE010000069.1"/>
</dbReference>
<proteinExistence type="predicted"/>
<evidence type="ECO:0000313" key="3">
    <source>
        <dbReference type="EMBL" id="CAC9977033.1"/>
    </source>
</evidence>
<keyword evidence="1" id="KW-0175">Coiled coil</keyword>
<feature type="transmembrane region" description="Helical" evidence="2">
    <location>
        <begin position="6"/>
        <end position="24"/>
    </location>
</feature>
<dbReference type="Proteomes" id="UP000533639">
    <property type="component" value="Unassembled WGS sequence"/>
</dbReference>
<reference evidence="3 4" key="1">
    <citation type="submission" date="2020-06" db="EMBL/GenBank/DDBJ databases">
        <authorList>
            <person name="Criscuolo A."/>
        </authorList>
    </citation>
    <scope>NUCLEOTIDE SEQUENCE [LARGE SCALE GENOMIC DNA]</scope>
    <source>
        <strain evidence="3">PXU-55</strain>
    </source>
</reference>
<keyword evidence="2" id="KW-1133">Transmembrane helix</keyword>
<comment type="caution">
    <text evidence="3">The sequence shown here is derived from an EMBL/GenBank/DDBJ whole genome shotgun (WGS) entry which is preliminary data.</text>
</comment>
<evidence type="ECO:0000256" key="2">
    <source>
        <dbReference type="SAM" id="Phobius"/>
    </source>
</evidence>
<evidence type="ECO:0008006" key="5">
    <source>
        <dbReference type="Google" id="ProtNLM"/>
    </source>
</evidence>
<keyword evidence="4" id="KW-1185">Reference proteome</keyword>
<dbReference type="AlphaFoldDB" id="A0A9N8J6F1"/>
<gene>
    <name evidence="3" type="ORF">FLAPXU55_04765</name>
</gene>